<evidence type="ECO:0000256" key="3">
    <source>
        <dbReference type="ARBA" id="ARBA00023163"/>
    </source>
</evidence>
<keyword evidence="6" id="KW-1185">Reference proteome</keyword>
<dbReference type="PANTHER" id="PTHR43280:SF2">
    <property type="entry name" value="HTH-TYPE TRANSCRIPTIONAL REGULATOR EXSA"/>
    <property type="match status" value="1"/>
</dbReference>
<dbReference type="Gene3D" id="1.10.10.60">
    <property type="entry name" value="Homeodomain-like"/>
    <property type="match status" value="2"/>
</dbReference>
<dbReference type="AlphaFoldDB" id="A0AA97D8T1"/>
<evidence type="ECO:0000256" key="1">
    <source>
        <dbReference type="ARBA" id="ARBA00023015"/>
    </source>
</evidence>
<feature type="domain" description="HTH araC/xylS-type" evidence="4">
    <location>
        <begin position="157"/>
        <end position="255"/>
    </location>
</feature>
<evidence type="ECO:0000313" key="6">
    <source>
        <dbReference type="Proteomes" id="UP001300604"/>
    </source>
</evidence>
<dbReference type="GO" id="GO:0003700">
    <property type="term" value="F:DNA-binding transcription factor activity"/>
    <property type="evidence" value="ECO:0007669"/>
    <property type="project" value="InterPro"/>
</dbReference>
<dbReference type="Pfam" id="PF12833">
    <property type="entry name" value="HTH_18"/>
    <property type="match status" value="1"/>
</dbReference>
<proteinExistence type="predicted"/>
<dbReference type="PROSITE" id="PS00041">
    <property type="entry name" value="HTH_ARAC_FAMILY_1"/>
    <property type="match status" value="1"/>
</dbReference>
<protein>
    <submittedName>
        <fullName evidence="5">AraC family transcriptional regulator</fullName>
    </submittedName>
</protein>
<dbReference type="InterPro" id="IPR018060">
    <property type="entry name" value="HTH_AraC"/>
</dbReference>
<keyword evidence="3" id="KW-0804">Transcription</keyword>
<dbReference type="InterPro" id="IPR009057">
    <property type="entry name" value="Homeodomain-like_sf"/>
</dbReference>
<dbReference type="Proteomes" id="UP001300604">
    <property type="component" value="Chromosome"/>
</dbReference>
<dbReference type="PROSITE" id="PS01124">
    <property type="entry name" value="HTH_ARAC_FAMILY_2"/>
    <property type="match status" value="1"/>
</dbReference>
<name>A0AA97D8T1_9FIRM</name>
<gene>
    <name evidence="5" type="ORF">PXC00_01955</name>
</gene>
<accession>A0AA97D8T1</accession>
<dbReference type="InterPro" id="IPR018062">
    <property type="entry name" value="HTH_AraC-typ_CS"/>
</dbReference>
<dbReference type="SMART" id="SM00342">
    <property type="entry name" value="HTH_ARAC"/>
    <property type="match status" value="1"/>
</dbReference>
<dbReference type="RefSeq" id="WP_275844480.1">
    <property type="nucleotide sequence ID" value="NZ_CP135996.1"/>
</dbReference>
<reference evidence="5 6" key="1">
    <citation type="submission" date="2024-06" db="EMBL/GenBank/DDBJ databases">
        <title>Caproicibacterium argilliputei sp. nov, a novel caproic acid producing anaerobic bacterium isolated from pit mud.</title>
        <authorList>
            <person name="Xia S."/>
        </authorList>
    </citation>
    <scope>NUCLEOTIDE SEQUENCE [LARGE SCALE GENOMIC DNA]</scope>
    <source>
        <strain evidence="5 6">ZCY20-5</strain>
    </source>
</reference>
<evidence type="ECO:0000259" key="4">
    <source>
        <dbReference type="PROSITE" id="PS01124"/>
    </source>
</evidence>
<dbReference type="KEGG" id="carl:PXC00_01955"/>
<dbReference type="PANTHER" id="PTHR43280">
    <property type="entry name" value="ARAC-FAMILY TRANSCRIPTIONAL REGULATOR"/>
    <property type="match status" value="1"/>
</dbReference>
<reference evidence="6" key="3">
    <citation type="submission" date="2024-06" db="EMBL/GenBank/DDBJ databases">
        <authorList>
            <person name="Zeng C."/>
        </authorList>
    </citation>
    <scope>NUCLEOTIDE SEQUENCE [LARGE SCALE GENOMIC DNA]</scope>
    <source>
        <strain evidence="6">ZCY20-5</strain>
    </source>
</reference>
<dbReference type="InterPro" id="IPR020449">
    <property type="entry name" value="Tscrpt_reg_AraC-type_HTH"/>
</dbReference>
<sequence>MNEKQPSPAPPQAECRFLGSTQGTIANQMPLFCLSRDTFSLYCVQAACCMEDHRRSWQIPGGCFLVVRAGQAPLLKATVQAVPVLQIVGSGTLPLLGDTGPAVRIPEQNSTLAAQCAALTGQCTGGADCLLTRLCQQLLTETQPLSPADALPPASIRALKQILDTRYREKLTLDALAKELHWNKYKLDKDFKLYYGSSPFAYLLNVRVEEACCLLRNTNRSVLEIGAAVGIENPSYFIRLFKKRVGLSPLAYRIHVAESPETAAKKDAKA</sequence>
<evidence type="ECO:0000313" key="5">
    <source>
        <dbReference type="EMBL" id="WOC32660.1"/>
    </source>
</evidence>
<dbReference type="PRINTS" id="PR00032">
    <property type="entry name" value="HTHARAC"/>
</dbReference>
<keyword evidence="2" id="KW-0238">DNA-binding</keyword>
<dbReference type="SUPFAM" id="SSF46689">
    <property type="entry name" value="Homeodomain-like"/>
    <property type="match status" value="1"/>
</dbReference>
<reference evidence="6" key="2">
    <citation type="submission" date="2024-06" db="EMBL/GenBank/DDBJ databases">
        <title>Caproicibacterium argilliputei sp. nov, a novel caproic acid producing anaerobic bacterium isolated from pit mud.</title>
        <authorList>
            <person name="Zeng C."/>
        </authorList>
    </citation>
    <scope>NUCLEOTIDE SEQUENCE [LARGE SCALE GENOMIC DNA]</scope>
    <source>
        <strain evidence="6">ZCY20-5</strain>
    </source>
</reference>
<keyword evidence="1" id="KW-0805">Transcription regulation</keyword>
<evidence type="ECO:0000256" key="2">
    <source>
        <dbReference type="ARBA" id="ARBA00023125"/>
    </source>
</evidence>
<organism evidence="5 6">
    <name type="scientific">Caproicibacterium argilliputei</name>
    <dbReference type="NCBI Taxonomy" id="3030016"/>
    <lineage>
        <taxon>Bacteria</taxon>
        <taxon>Bacillati</taxon>
        <taxon>Bacillota</taxon>
        <taxon>Clostridia</taxon>
        <taxon>Eubacteriales</taxon>
        <taxon>Oscillospiraceae</taxon>
        <taxon>Caproicibacterium</taxon>
    </lineage>
</organism>
<dbReference type="GO" id="GO:0043565">
    <property type="term" value="F:sequence-specific DNA binding"/>
    <property type="evidence" value="ECO:0007669"/>
    <property type="project" value="InterPro"/>
</dbReference>
<dbReference type="EMBL" id="CP135996">
    <property type="protein sequence ID" value="WOC32660.1"/>
    <property type="molecule type" value="Genomic_DNA"/>
</dbReference>